<dbReference type="SUPFAM" id="SSF47598">
    <property type="entry name" value="Ribbon-helix-helix"/>
    <property type="match status" value="1"/>
</dbReference>
<gene>
    <name evidence="1" type="ORF">SAMN05444370_1566</name>
</gene>
<sequence>MTASLNLRDIGAHRKAALKAEAEAQGQSVSEIVRQWIDQGIAQSRAQRARAEWIEAAKAGLADEARDLERHGPTLARFRHVRTTEL</sequence>
<name>A0A1H4GDJ2_9RHOB</name>
<dbReference type="InterPro" id="IPR010985">
    <property type="entry name" value="Ribbon_hlx_hlx"/>
</dbReference>
<keyword evidence="2" id="KW-1185">Reference proteome</keyword>
<dbReference type="AlphaFoldDB" id="A0A1H4GDJ2"/>
<evidence type="ECO:0008006" key="3">
    <source>
        <dbReference type="Google" id="ProtNLM"/>
    </source>
</evidence>
<dbReference type="RefSeq" id="WP_093257028.1">
    <property type="nucleotide sequence ID" value="NZ_FNQM01000056.1"/>
</dbReference>
<evidence type="ECO:0000313" key="2">
    <source>
        <dbReference type="Proteomes" id="UP000198703"/>
    </source>
</evidence>
<organism evidence="1 2">
    <name type="scientific">Rubrimonas cliftonensis</name>
    <dbReference type="NCBI Taxonomy" id="89524"/>
    <lineage>
        <taxon>Bacteria</taxon>
        <taxon>Pseudomonadati</taxon>
        <taxon>Pseudomonadota</taxon>
        <taxon>Alphaproteobacteria</taxon>
        <taxon>Rhodobacterales</taxon>
        <taxon>Paracoccaceae</taxon>
        <taxon>Rubrimonas</taxon>
    </lineage>
</organism>
<reference evidence="1 2" key="1">
    <citation type="submission" date="2016-10" db="EMBL/GenBank/DDBJ databases">
        <authorList>
            <person name="de Groot N.N."/>
        </authorList>
    </citation>
    <scope>NUCLEOTIDE SEQUENCE [LARGE SCALE GENOMIC DNA]</scope>
    <source>
        <strain evidence="1 2">DSM 15345</strain>
    </source>
</reference>
<dbReference type="EMBL" id="FNQM01000056">
    <property type="protein sequence ID" value="SEB07679.1"/>
    <property type="molecule type" value="Genomic_DNA"/>
</dbReference>
<dbReference type="GO" id="GO:0006355">
    <property type="term" value="P:regulation of DNA-templated transcription"/>
    <property type="evidence" value="ECO:0007669"/>
    <property type="project" value="InterPro"/>
</dbReference>
<protein>
    <recommendedName>
        <fullName evidence="3">Ribbon-helix-helix protein, copG family</fullName>
    </recommendedName>
</protein>
<evidence type="ECO:0000313" key="1">
    <source>
        <dbReference type="EMBL" id="SEB07679.1"/>
    </source>
</evidence>
<accession>A0A1H4GDJ2</accession>
<dbReference type="Proteomes" id="UP000198703">
    <property type="component" value="Unassembled WGS sequence"/>
</dbReference>
<proteinExistence type="predicted"/>
<dbReference type="OrthoDB" id="7867373at2"/>